<dbReference type="Gene3D" id="3.40.50.300">
    <property type="entry name" value="P-loop containing nucleotide triphosphate hydrolases"/>
    <property type="match status" value="1"/>
</dbReference>
<dbReference type="AlphaFoldDB" id="A0A3R6G7Z7"/>
<dbReference type="NCBIfam" id="NF047398">
    <property type="entry name" value="AAA_KGGVGR"/>
    <property type="match status" value="1"/>
</dbReference>
<protein>
    <recommendedName>
        <fullName evidence="1">AAA domain-containing protein</fullName>
    </recommendedName>
</protein>
<evidence type="ECO:0000313" key="3">
    <source>
        <dbReference type="Proteomes" id="UP000286271"/>
    </source>
</evidence>
<dbReference type="Proteomes" id="UP000286271">
    <property type="component" value="Unassembled WGS sequence"/>
</dbReference>
<dbReference type="PANTHER" id="PTHR13696:SF52">
    <property type="entry name" value="PARA FAMILY PROTEIN CT_582"/>
    <property type="match status" value="1"/>
</dbReference>
<dbReference type="PANTHER" id="PTHR13696">
    <property type="entry name" value="P-LOOP CONTAINING NUCLEOSIDE TRIPHOSPHATE HYDROLASE"/>
    <property type="match status" value="1"/>
</dbReference>
<dbReference type="InterPro" id="IPR027417">
    <property type="entry name" value="P-loop_NTPase"/>
</dbReference>
<comment type="caution">
    <text evidence="2">The sequence shown here is derived from an EMBL/GenBank/DDBJ whole genome shotgun (WGS) entry which is preliminary data.</text>
</comment>
<dbReference type="EMBL" id="QSKW01000002">
    <property type="protein sequence ID" value="RHF00028.1"/>
    <property type="molecule type" value="Genomic_DNA"/>
</dbReference>
<sequence length="743" mass="86821">MGRIWKDLEAVIQNRYQLKENEWVQVIVSKRGKIHVTVVTDSDIKRADLKKLLEKEVEKRDENYQIGFVNIYSVEQAEELHIEKIRKRDDYLSWSDALYADDIPKENKTETQVISFYSYKGGVGRTIALIETAYNLAAAGKRVMLLDLDVEAPSLHNIFYDKVNDEISGVKYGTIEYLYRKVIQGSEDVRINDIFCSLQLKNVSGEIFVMPALKTMNKDYLYQIERLQTQQIQEEDVFSKIFAYVQKELNVDIILLDTRAGFNQWGSLSLLTLSNQVIFIAYPNNENIEGLNMALQLMQNIGKKRYAVAMSKVVATEEGVVKARSLFQKLNVAQKDLIPIYYKQEIALSNRYPIESEDILGAYKELSDYILNNEKIERNKKLLMNGMKKQLLDHMFIEGEHLIRLLAVEQFLNQDANMFLKYRYKEELYGISNSQIRKSIKKRGNAYVLTTIYSVASDEKGRECTEILKSENNDIESIGVKLILLLTRNLNGQATWWAKNQSEITTASQVIDMLTHTVRGRSVLAFSKKGEPVSRVEKDKQEYKTTDELRLMINIKEEMLKENADQVIENIRGLISFFNKDREEIQFNFIVQEQVWEKYPELFSVFKGNTIETNVTIRDIKKFIIVNIDEKTFLPFTQNINTLHQVIENGSEYNIEQLLDDMEDEDYEEIIDLILGIRKDVKMYSESVVKYLYRFLQEHKEEKYSNLLKILKRVAKREIENPDEHYPDRLISFSRLQQELERA</sequence>
<gene>
    <name evidence="2" type="ORF">DW707_02145</name>
</gene>
<name>A0A3R6G7Z7_9FIRM</name>
<evidence type="ECO:0000259" key="1">
    <source>
        <dbReference type="Pfam" id="PF13614"/>
    </source>
</evidence>
<dbReference type="SUPFAM" id="SSF52540">
    <property type="entry name" value="P-loop containing nucleoside triphosphate hydrolases"/>
    <property type="match status" value="1"/>
</dbReference>
<evidence type="ECO:0000313" key="2">
    <source>
        <dbReference type="EMBL" id="RHF00028.1"/>
    </source>
</evidence>
<dbReference type="Pfam" id="PF13614">
    <property type="entry name" value="AAA_31"/>
    <property type="match status" value="1"/>
</dbReference>
<feature type="domain" description="AAA" evidence="1">
    <location>
        <begin position="112"/>
        <end position="304"/>
    </location>
</feature>
<organism evidence="2 3">
    <name type="scientific">Roseburia inulinivorans</name>
    <dbReference type="NCBI Taxonomy" id="360807"/>
    <lineage>
        <taxon>Bacteria</taxon>
        <taxon>Bacillati</taxon>
        <taxon>Bacillota</taxon>
        <taxon>Clostridia</taxon>
        <taxon>Lachnospirales</taxon>
        <taxon>Lachnospiraceae</taxon>
        <taxon>Roseburia</taxon>
    </lineage>
</organism>
<dbReference type="RefSeq" id="WP_118929704.1">
    <property type="nucleotide sequence ID" value="NZ_QSKW01000002.1"/>
</dbReference>
<dbReference type="InterPro" id="IPR025669">
    <property type="entry name" value="AAA_dom"/>
</dbReference>
<proteinExistence type="predicted"/>
<dbReference type="InterPro" id="IPR050678">
    <property type="entry name" value="DNA_Partitioning_ATPase"/>
</dbReference>
<reference evidence="2 3" key="1">
    <citation type="submission" date="2018-08" db="EMBL/GenBank/DDBJ databases">
        <title>A genome reference for cultivated species of the human gut microbiota.</title>
        <authorList>
            <person name="Zou Y."/>
            <person name="Xue W."/>
            <person name="Luo G."/>
        </authorList>
    </citation>
    <scope>NUCLEOTIDE SEQUENCE [LARGE SCALE GENOMIC DNA]</scope>
    <source>
        <strain evidence="2 3">AM27-11</strain>
    </source>
</reference>
<accession>A0A3R6G7Z7</accession>